<organism evidence="3 4">
    <name type="scientific">Thermacetogenium phaeum</name>
    <dbReference type="NCBI Taxonomy" id="85874"/>
    <lineage>
        <taxon>Bacteria</taxon>
        <taxon>Bacillati</taxon>
        <taxon>Bacillota</taxon>
        <taxon>Clostridia</taxon>
        <taxon>Thermoanaerobacterales</taxon>
        <taxon>Thermoanaerobacteraceae</taxon>
        <taxon>Thermacetogenium</taxon>
    </lineage>
</organism>
<dbReference type="AlphaFoldDB" id="A0A101FF25"/>
<evidence type="ECO:0000256" key="1">
    <source>
        <dbReference type="SAM" id="Coils"/>
    </source>
</evidence>
<feature type="transmembrane region" description="Helical" evidence="2">
    <location>
        <begin position="39"/>
        <end position="58"/>
    </location>
</feature>
<name>A0A101FF25_9THEO</name>
<comment type="caution">
    <text evidence="3">The sequence shown here is derived from an EMBL/GenBank/DDBJ whole genome shotgun (WGS) entry which is preliminary data.</text>
</comment>
<evidence type="ECO:0000313" key="4">
    <source>
        <dbReference type="Proteomes" id="UP000053326"/>
    </source>
</evidence>
<keyword evidence="2" id="KW-1133">Transmembrane helix</keyword>
<dbReference type="Proteomes" id="UP000053326">
    <property type="component" value="Unassembled WGS sequence"/>
</dbReference>
<keyword evidence="2" id="KW-0472">Membrane</keyword>
<dbReference type="EMBL" id="LGFO01000246">
    <property type="protein sequence ID" value="KUK35822.1"/>
    <property type="molecule type" value="Genomic_DNA"/>
</dbReference>
<accession>A0A101FF25</accession>
<sequence length="324" mass="36728">MNKSVNDQEFFWNRGMEGSYGPEVEPDEKSRRPAGSRKWFVLALLFMCFASFTGLQIWGAGEFQKGIGGIEQEVRKLNERLRLLENTAGERKVMVFLNDVESLSRECQEKMQTMAELKQQWWFVLPFLKEETVAQELSNLQQELNEIVAVRPTIEAFSRRLIETDDRIAGVMDAIGAADAGGAIVELASFIEDSDVLRKDIERLQWPPALAPFKEAFLNALHERDAALNALLAALDSAAKASAFAEQAVGTYMMAWSFWDYQMVLNYLEASDEYSSQAEGYMAEFEFHTARYFKIRDRLIEFPTSEIETPAAAEEVGISNGIIR</sequence>
<keyword evidence="1" id="KW-0175">Coiled coil</keyword>
<reference evidence="4" key="1">
    <citation type="journal article" date="2015" name="MBio">
        <title>Genome-Resolved Metagenomic Analysis Reveals Roles for Candidate Phyla and Other Microbial Community Members in Biogeochemical Transformations in Oil Reservoirs.</title>
        <authorList>
            <person name="Hu P."/>
            <person name="Tom L."/>
            <person name="Singh A."/>
            <person name="Thomas B.C."/>
            <person name="Baker B.J."/>
            <person name="Piceno Y.M."/>
            <person name="Andersen G.L."/>
            <person name="Banfield J.F."/>
        </authorList>
    </citation>
    <scope>NUCLEOTIDE SEQUENCE [LARGE SCALE GENOMIC DNA]</scope>
</reference>
<proteinExistence type="predicted"/>
<evidence type="ECO:0000313" key="3">
    <source>
        <dbReference type="EMBL" id="KUK35822.1"/>
    </source>
</evidence>
<protein>
    <submittedName>
        <fullName evidence="3">Uncharacterized protein</fullName>
    </submittedName>
</protein>
<feature type="coiled-coil region" evidence="1">
    <location>
        <begin position="67"/>
        <end position="120"/>
    </location>
</feature>
<gene>
    <name evidence="3" type="ORF">XD66_1470</name>
</gene>
<evidence type="ECO:0000256" key="2">
    <source>
        <dbReference type="SAM" id="Phobius"/>
    </source>
</evidence>
<keyword evidence="2" id="KW-0812">Transmembrane</keyword>